<dbReference type="GO" id="GO:0045892">
    <property type="term" value="P:negative regulation of DNA-templated transcription"/>
    <property type="evidence" value="ECO:0007669"/>
    <property type="project" value="TreeGrafter"/>
</dbReference>
<reference evidence="8" key="2">
    <citation type="journal article" date="2023" name="Plants (Basel)">
        <title>Annotation of the Turnera subulata (Passifloraceae) Draft Genome Reveals the S-Locus Evolved after the Divergence of Turneroideae from Passifloroideae in a Stepwise Manner.</title>
        <authorList>
            <person name="Henning P.M."/>
            <person name="Roalson E.H."/>
            <person name="Mir W."/>
            <person name="McCubbin A.G."/>
            <person name="Shore J.S."/>
        </authorList>
    </citation>
    <scope>NUCLEOTIDE SEQUENCE</scope>
    <source>
        <strain evidence="8">F60SS</strain>
    </source>
</reference>
<evidence type="ECO:0000313" key="9">
    <source>
        <dbReference type="Proteomes" id="UP001141552"/>
    </source>
</evidence>
<dbReference type="AlphaFoldDB" id="A0A9Q0F8J8"/>
<dbReference type="GO" id="GO:0007165">
    <property type="term" value="P:signal transduction"/>
    <property type="evidence" value="ECO:0007669"/>
    <property type="project" value="InterPro"/>
</dbReference>
<dbReference type="InterPro" id="IPR032308">
    <property type="entry name" value="TDBD"/>
</dbReference>
<dbReference type="OrthoDB" id="667358at2759"/>
<sequence>MAQADRFQSIDGQQQQQQQQQQVLRMFLENGLSKDLLQSFMPGNPLNLKLHEGVEEEEGDIELSLGLSLNGRFGVDPRAKKLTRSSSIPDFINPTRENGSALMGPGTSSNLVRTCSLPTETEDQWRKRKEVQMQRRMEVKRKRLEKKSNSKAVKDMIKASLEENGEEDKRENGNIGNHHERRFQNFNGVLGGTGVDELVPGAELAAPVLHGSIGSQGSGSSGITDSETQPVQGMNKCTTEARSPTSVQTLSECEQKSMITPRVPITPAVSGSLAGAKAESNGCNKPKSAGKRTKEEMVRDVLEEMPCVSTKGDGPSGKRIEGFLYRFRKGEEVRIVCVCHGNFLSPAEFVKHAGGGDVAQPLKHIVVNPSPLL</sequence>
<comment type="caution">
    <text evidence="8">The sequence shown here is derived from an EMBL/GenBank/DDBJ whole genome shotgun (WGS) entry which is preliminary data.</text>
</comment>
<keyword evidence="3 4" id="KW-0539">Nucleus</keyword>
<reference evidence="8" key="1">
    <citation type="submission" date="2022-02" db="EMBL/GenBank/DDBJ databases">
        <authorList>
            <person name="Henning P.M."/>
            <person name="McCubbin A.G."/>
            <person name="Shore J.S."/>
        </authorList>
    </citation>
    <scope>NUCLEOTIDE SEQUENCE</scope>
    <source>
        <strain evidence="8">F60SS</strain>
        <tissue evidence="8">Leaves</tissue>
    </source>
</reference>
<keyword evidence="9" id="KW-1185">Reference proteome</keyword>
<name>A0A9Q0F8J8_9ROSI</name>
<dbReference type="EMBL" id="JAKUCV010006748">
    <property type="protein sequence ID" value="KAJ4826089.1"/>
    <property type="molecule type" value="Genomic_DNA"/>
</dbReference>
<dbReference type="InterPro" id="IPR031307">
    <property type="entry name" value="Ninja_fam"/>
</dbReference>
<organism evidence="8 9">
    <name type="scientific">Turnera subulata</name>
    <dbReference type="NCBI Taxonomy" id="218843"/>
    <lineage>
        <taxon>Eukaryota</taxon>
        <taxon>Viridiplantae</taxon>
        <taxon>Streptophyta</taxon>
        <taxon>Embryophyta</taxon>
        <taxon>Tracheophyta</taxon>
        <taxon>Spermatophyta</taxon>
        <taxon>Magnoliopsida</taxon>
        <taxon>eudicotyledons</taxon>
        <taxon>Gunneridae</taxon>
        <taxon>Pentapetalae</taxon>
        <taxon>rosids</taxon>
        <taxon>fabids</taxon>
        <taxon>Malpighiales</taxon>
        <taxon>Passifloraceae</taxon>
        <taxon>Turnera</taxon>
    </lineage>
</organism>
<accession>A0A9Q0F8J8</accession>
<evidence type="ECO:0000256" key="1">
    <source>
        <dbReference type="ARBA" id="ARBA00004123"/>
    </source>
</evidence>
<dbReference type="Pfam" id="PF16135">
    <property type="entry name" value="TDBD"/>
    <property type="match status" value="1"/>
</dbReference>
<evidence type="ECO:0000256" key="5">
    <source>
        <dbReference type="SAM" id="MobiDB-lite"/>
    </source>
</evidence>
<proteinExistence type="inferred from homology"/>
<comment type="subcellular location">
    <subcellularLocation>
        <location evidence="1 4">Nucleus</location>
    </subcellularLocation>
</comment>
<feature type="region of interest" description="Disordered" evidence="5">
    <location>
        <begin position="123"/>
        <end position="152"/>
    </location>
</feature>
<evidence type="ECO:0000256" key="2">
    <source>
        <dbReference type="ARBA" id="ARBA00006081"/>
    </source>
</evidence>
<dbReference type="PANTHER" id="PTHR31413">
    <property type="entry name" value="AFP HOMOLOG 2"/>
    <property type="match status" value="1"/>
</dbReference>
<dbReference type="Pfam" id="PF16136">
    <property type="entry name" value="NLS_NINJA_AFP"/>
    <property type="match status" value="1"/>
</dbReference>
<gene>
    <name evidence="8" type="ORF">Tsubulata_015185</name>
</gene>
<evidence type="ECO:0000259" key="7">
    <source>
        <dbReference type="Pfam" id="PF16135"/>
    </source>
</evidence>
<dbReference type="PANTHER" id="PTHR31413:SF31">
    <property type="entry name" value="NINJA-FAMILY PROTEIN AFP3"/>
    <property type="match status" value="1"/>
</dbReference>
<feature type="domain" description="Tify" evidence="7">
    <location>
        <begin position="334"/>
        <end position="367"/>
    </location>
</feature>
<evidence type="ECO:0000256" key="4">
    <source>
        <dbReference type="RuleBase" id="RU369029"/>
    </source>
</evidence>
<comment type="similarity">
    <text evidence="2 4">Belongs to the Ninja family.</text>
</comment>
<evidence type="ECO:0000259" key="6">
    <source>
        <dbReference type="Pfam" id="PF07897"/>
    </source>
</evidence>
<dbReference type="Proteomes" id="UP001141552">
    <property type="component" value="Unassembled WGS sequence"/>
</dbReference>
<dbReference type="GO" id="GO:0009737">
    <property type="term" value="P:response to abscisic acid"/>
    <property type="evidence" value="ECO:0007669"/>
    <property type="project" value="TreeGrafter"/>
</dbReference>
<dbReference type="Pfam" id="PF07897">
    <property type="entry name" value="EAR"/>
    <property type="match status" value="1"/>
</dbReference>
<dbReference type="GO" id="GO:0005634">
    <property type="term" value="C:nucleus"/>
    <property type="evidence" value="ECO:0007669"/>
    <property type="project" value="UniProtKB-SubCell"/>
</dbReference>
<evidence type="ECO:0000256" key="3">
    <source>
        <dbReference type="ARBA" id="ARBA00023242"/>
    </source>
</evidence>
<feature type="domain" description="Ethylene-responsive binding factor-associated repression" evidence="6">
    <location>
        <begin position="56"/>
        <end position="90"/>
    </location>
</feature>
<feature type="region of interest" description="Disordered" evidence="5">
    <location>
        <begin position="90"/>
        <end position="111"/>
    </location>
</feature>
<dbReference type="InterPro" id="IPR012463">
    <property type="entry name" value="Ninja_motif"/>
</dbReference>
<protein>
    <recommendedName>
        <fullName evidence="4">Ninja-family protein</fullName>
    </recommendedName>
    <alternativeName>
        <fullName evidence="4">ABI-binding protein</fullName>
    </alternativeName>
</protein>
<comment type="function">
    <text evidence="4">Acts as a negative regulator of abscisic acid (ABA) response.</text>
</comment>
<feature type="region of interest" description="Disordered" evidence="5">
    <location>
        <begin position="275"/>
        <end position="294"/>
    </location>
</feature>
<dbReference type="InterPro" id="IPR032310">
    <property type="entry name" value="NLS_NINJA_AFP-like"/>
</dbReference>
<evidence type="ECO:0000313" key="8">
    <source>
        <dbReference type="EMBL" id="KAJ4826089.1"/>
    </source>
</evidence>